<dbReference type="InterPro" id="IPR001119">
    <property type="entry name" value="SLH_dom"/>
</dbReference>
<sequence length="130" mass="14244">MSPFADVQPGDKFYLEIAWMYENGISTGTAQPSGKPLFEPKQTLTREAMAAFLFRLQGLPGDENTAEGFVAPPSTRFADITTSSKFYRQIAWMDAAGVSTGVKVGGNTEYQPKGQVTREAMAAFLYRLFG</sequence>
<protein>
    <recommendedName>
        <fullName evidence="1">SLH domain-containing protein</fullName>
    </recommendedName>
</protein>
<dbReference type="RefSeq" id="WP_166291165.1">
    <property type="nucleotide sequence ID" value="NZ_CP049863.1"/>
</dbReference>
<dbReference type="PROSITE" id="PS51272">
    <property type="entry name" value="SLH"/>
    <property type="match status" value="2"/>
</dbReference>
<feature type="domain" description="SLH" evidence="1">
    <location>
        <begin position="1"/>
        <end position="67"/>
    </location>
</feature>
<organism evidence="2 3">
    <name type="scientific">Leucobacter viscericola</name>
    <dbReference type="NCBI Taxonomy" id="2714935"/>
    <lineage>
        <taxon>Bacteria</taxon>
        <taxon>Bacillati</taxon>
        <taxon>Actinomycetota</taxon>
        <taxon>Actinomycetes</taxon>
        <taxon>Micrococcales</taxon>
        <taxon>Microbacteriaceae</taxon>
        <taxon>Leucobacter</taxon>
    </lineage>
</organism>
<proteinExistence type="predicted"/>
<evidence type="ECO:0000259" key="1">
    <source>
        <dbReference type="PROSITE" id="PS51272"/>
    </source>
</evidence>
<dbReference type="AlphaFoldDB" id="A0A6G7XFN8"/>
<accession>A0A6G7XFN8</accession>
<gene>
    <name evidence="2" type="ORF">G7068_08645</name>
</gene>
<name>A0A6G7XFN8_9MICO</name>
<feature type="domain" description="SLH" evidence="1">
    <location>
        <begin position="73"/>
        <end position="130"/>
    </location>
</feature>
<evidence type="ECO:0000313" key="2">
    <source>
        <dbReference type="EMBL" id="QIK63259.1"/>
    </source>
</evidence>
<keyword evidence="3" id="KW-1185">Reference proteome</keyword>
<dbReference type="Proteomes" id="UP000502677">
    <property type="component" value="Chromosome"/>
</dbReference>
<reference evidence="2 3" key="1">
    <citation type="submission" date="2020-03" db="EMBL/GenBank/DDBJ databases">
        <title>Leucobacter sp. nov., isolated from beetles.</title>
        <authorList>
            <person name="Hyun D.-W."/>
            <person name="Bae J.-W."/>
        </authorList>
    </citation>
    <scope>NUCLEOTIDE SEQUENCE [LARGE SCALE GENOMIC DNA]</scope>
    <source>
        <strain evidence="2 3">HDW9C</strain>
    </source>
</reference>
<dbReference type="KEGG" id="lvi:G7068_08645"/>
<dbReference type="EMBL" id="CP049863">
    <property type="protein sequence ID" value="QIK63259.1"/>
    <property type="molecule type" value="Genomic_DNA"/>
</dbReference>
<evidence type="ECO:0000313" key="3">
    <source>
        <dbReference type="Proteomes" id="UP000502677"/>
    </source>
</evidence>
<dbReference type="Pfam" id="PF00395">
    <property type="entry name" value="SLH"/>
    <property type="match status" value="2"/>
</dbReference>